<feature type="region of interest" description="Disordered" evidence="1">
    <location>
        <begin position="43"/>
        <end position="79"/>
    </location>
</feature>
<sequence length="90" mass="9670">MLRQDTYTSYRPIQLTCVVLEKVSHGGEDVTMATSAELRDHLGSAGDVSQPSRRAAVLHSHAHSTHADGRSSGSRKPPGVAVHAMLRTSH</sequence>
<name>A0A8S1H8X1_9PELO</name>
<accession>A0A8S1H8X1</accession>
<dbReference type="EMBL" id="CAJGYM010000031">
    <property type="protein sequence ID" value="CAD6192946.1"/>
    <property type="molecule type" value="Genomic_DNA"/>
</dbReference>
<reference evidence="2" key="1">
    <citation type="submission" date="2020-10" db="EMBL/GenBank/DDBJ databases">
        <authorList>
            <person name="Kikuchi T."/>
        </authorList>
    </citation>
    <scope>NUCLEOTIDE SEQUENCE</scope>
    <source>
        <strain evidence="2">NKZ352</strain>
    </source>
</reference>
<evidence type="ECO:0000313" key="3">
    <source>
        <dbReference type="Proteomes" id="UP000835052"/>
    </source>
</evidence>
<proteinExistence type="predicted"/>
<gene>
    <name evidence="2" type="ORF">CAUJ_LOCUS8865</name>
</gene>
<evidence type="ECO:0000313" key="2">
    <source>
        <dbReference type="EMBL" id="CAD6192946.1"/>
    </source>
</evidence>
<organism evidence="2 3">
    <name type="scientific">Caenorhabditis auriculariae</name>
    <dbReference type="NCBI Taxonomy" id="2777116"/>
    <lineage>
        <taxon>Eukaryota</taxon>
        <taxon>Metazoa</taxon>
        <taxon>Ecdysozoa</taxon>
        <taxon>Nematoda</taxon>
        <taxon>Chromadorea</taxon>
        <taxon>Rhabditida</taxon>
        <taxon>Rhabditina</taxon>
        <taxon>Rhabditomorpha</taxon>
        <taxon>Rhabditoidea</taxon>
        <taxon>Rhabditidae</taxon>
        <taxon>Peloderinae</taxon>
        <taxon>Caenorhabditis</taxon>
    </lineage>
</organism>
<keyword evidence="3" id="KW-1185">Reference proteome</keyword>
<dbReference type="Proteomes" id="UP000835052">
    <property type="component" value="Unassembled WGS sequence"/>
</dbReference>
<dbReference type="AlphaFoldDB" id="A0A8S1H8X1"/>
<protein>
    <submittedName>
        <fullName evidence="2">Uncharacterized protein</fullName>
    </submittedName>
</protein>
<comment type="caution">
    <text evidence="2">The sequence shown here is derived from an EMBL/GenBank/DDBJ whole genome shotgun (WGS) entry which is preliminary data.</text>
</comment>
<evidence type="ECO:0000256" key="1">
    <source>
        <dbReference type="SAM" id="MobiDB-lite"/>
    </source>
</evidence>